<dbReference type="Pfam" id="PF02913">
    <property type="entry name" value="FAD-oxidase_C"/>
    <property type="match status" value="1"/>
</dbReference>
<dbReference type="EMBL" id="JANRHA010000014">
    <property type="protein sequence ID" value="MDG3016507.1"/>
    <property type="molecule type" value="Genomic_DNA"/>
</dbReference>
<dbReference type="Gene3D" id="3.30.465.10">
    <property type="match status" value="1"/>
</dbReference>
<dbReference type="GO" id="GO:0046872">
    <property type="term" value="F:metal ion binding"/>
    <property type="evidence" value="ECO:0007669"/>
    <property type="project" value="UniProtKB-KW"/>
</dbReference>
<dbReference type="InterPro" id="IPR017896">
    <property type="entry name" value="4Fe4S_Fe-S-bd"/>
</dbReference>
<dbReference type="GO" id="GO:0004458">
    <property type="term" value="F:D-lactate dehydrogenase (cytochrome) activity"/>
    <property type="evidence" value="ECO:0007669"/>
    <property type="project" value="TreeGrafter"/>
</dbReference>
<dbReference type="Pfam" id="PF13183">
    <property type="entry name" value="Fer4_8"/>
    <property type="match status" value="1"/>
</dbReference>
<keyword evidence="4" id="KW-0274">FAD</keyword>
<dbReference type="GO" id="GO:1903457">
    <property type="term" value="P:lactate catabolic process"/>
    <property type="evidence" value="ECO:0007669"/>
    <property type="project" value="TreeGrafter"/>
</dbReference>
<evidence type="ECO:0000256" key="2">
    <source>
        <dbReference type="ARBA" id="ARBA00022630"/>
    </source>
</evidence>
<dbReference type="InterPro" id="IPR016164">
    <property type="entry name" value="FAD-linked_Oxase-like_C"/>
</dbReference>
<evidence type="ECO:0000259" key="8">
    <source>
        <dbReference type="PROSITE" id="PS51387"/>
    </source>
</evidence>
<dbReference type="RefSeq" id="WP_332520562.1">
    <property type="nucleotide sequence ID" value="NZ_JANRHA010000014.1"/>
</dbReference>
<dbReference type="InterPro" id="IPR036318">
    <property type="entry name" value="FAD-bd_PCMH-like_sf"/>
</dbReference>
<dbReference type="InterPro" id="IPR004113">
    <property type="entry name" value="FAD-bd_oxidored_4_C"/>
</dbReference>
<dbReference type="SUPFAM" id="SSF46548">
    <property type="entry name" value="alpha-helical ferredoxin"/>
    <property type="match status" value="1"/>
</dbReference>
<name>A0A9X4RFP7_9ACTN</name>
<keyword evidence="10" id="KW-1185">Reference proteome</keyword>
<dbReference type="InterPro" id="IPR016166">
    <property type="entry name" value="FAD-bd_PCMH"/>
</dbReference>
<dbReference type="InterPro" id="IPR006094">
    <property type="entry name" value="Oxid_FAD_bind_N"/>
</dbReference>
<dbReference type="Gene3D" id="3.30.70.2740">
    <property type="match status" value="1"/>
</dbReference>
<dbReference type="InterPro" id="IPR016169">
    <property type="entry name" value="FAD-bd_PCMH_sub2"/>
</dbReference>
<comment type="caution">
    <text evidence="9">The sequence shown here is derived from an EMBL/GenBank/DDBJ whole genome shotgun (WGS) entry which is preliminary data.</text>
</comment>
<dbReference type="PROSITE" id="PS00198">
    <property type="entry name" value="4FE4S_FER_1"/>
    <property type="match status" value="1"/>
</dbReference>
<dbReference type="Pfam" id="PF02754">
    <property type="entry name" value="CCG"/>
    <property type="match status" value="1"/>
</dbReference>
<dbReference type="Proteomes" id="UP001152755">
    <property type="component" value="Unassembled WGS sequence"/>
</dbReference>
<feature type="domain" description="FAD-binding PCMH-type" evidence="8">
    <location>
        <begin position="37"/>
        <end position="265"/>
    </location>
</feature>
<dbReference type="InterPro" id="IPR004017">
    <property type="entry name" value="Cys_rich_dom"/>
</dbReference>
<sequence>MHTQFDHVARELSGVVEGEVLFDATSRALYSADASNYRKVPAGVVLPRNDSDIAAVLSVCGDHDVPVTMRGGGTSIAGNSIGPGVVLDTSRYMNAVLDIDRRARTTTVQPGVVAGHLADALAPHGLIFAPDPSTVRRATIGGMIGNNACGSHSVAWGKTSENVRELDVLLADGTRLTVGPTTPQELSAVCARPGRVAEIHRELGRLAAANLAPLRTELGRFGRQVSGYGLHELLPEHGRNLARALVGSEGTCAVVLSATLQLIEPPAQRVLLVVGFPDDVAAAAAVPQILTHAPLTVEGMGRALIAGLHPHGDTAAAIGRLPDGAAWLFIETGGGSVAEAVDRARRIAADLPGAPCEVFTDPRARRALWTLRADGSGLATRGPGGVPAYPGWEDSAVPPDRLAGYLAGLRELLGQYGFDGVPYGHFGEGCVHIRIDAPLTSQPGTSRYRAFLEDATDLVVAYGGCPSGEHGDGRARSALLERVYSPRLIELFGRFKAIWDPANMLNPGIMVDPVPVEADVRWLDLPDPTAPTEFDYPGETFAGAVSRCVGVGKCRVEHGTAMCPSYQVTRDELHSTRGRARMLFEMLRGEVIEDGWRSTEVLGALDLCLSCKACKSDCPVDVDMATYKSEFLAHHYRGRLRPRSHYALGWLPLWLRVAGVAPGMVNALAARELPARIAKRAAGVDARRDLPVLASRAGRAPLRTRESSGPTPRGDVLLWPDTFTTYLDPDIAVDAAAVLRAAGYRVLRPRGRVCCGLTAITTGQLGLAKRVARHSLRVLAPHLAAGTPIVGLEPSCTEALRHDLPRLLPGDDRTRCLADTTFTFAELLADHTPGWEPPRVDAAAVVQTHCHQLSESGDDADQRLERLARIDRVEIAPGCCGLAGNFGFEQGHYEVSIAVGEQNLLPAVRALPDDALVIADGFSCRTQVAGGTDRRARHLAQVLAERL</sequence>
<dbReference type="PROSITE" id="PS51387">
    <property type="entry name" value="FAD_PCMH"/>
    <property type="match status" value="1"/>
</dbReference>
<dbReference type="InterPro" id="IPR016167">
    <property type="entry name" value="FAD-bd_PCMH_sub1"/>
</dbReference>
<evidence type="ECO:0000256" key="6">
    <source>
        <dbReference type="ARBA" id="ARBA00023004"/>
    </source>
</evidence>
<proteinExistence type="predicted"/>
<keyword evidence="3" id="KW-0479">Metal-binding</keyword>
<keyword evidence="5" id="KW-0560">Oxidoreductase</keyword>
<comment type="cofactor">
    <cofactor evidence="1">
        <name>FAD</name>
        <dbReference type="ChEBI" id="CHEBI:57692"/>
    </cofactor>
</comment>
<reference evidence="9" key="1">
    <citation type="submission" date="2022-08" db="EMBL/GenBank/DDBJ databases">
        <title>Genome analysis of Corynebacteriales strain.</title>
        <authorList>
            <person name="Lee S.D."/>
        </authorList>
    </citation>
    <scope>NUCLEOTIDE SEQUENCE</scope>
    <source>
        <strain evidence="9">D3-21</strain>
    </source>
</reference>
<dbReference type="SUPFAM" id="SSF55103">
    <property type="entry name" value="FAD-linked oxidases, C-terminal domain"/>
    <property type="match status" value="1"/>
</dbReference>
<dbReference type="Gene3D" id="3.30.43.10">
    <property type="entry name" value="Uridine Diphospho-n-acetylenolpyruvylglucosamine Reductase, domain 2"/>
    <property type="match status" value="1"/>
</dbReference>
<dbReference type="AlphaFoldDB" id="A0A9X4RFP7"/>
<evidence type="ECO:0000256" key="1">
    <source>
        <dbReference type="ARBA" id="ARBA00001974"/>
    </source>
</evidence>
<protein>
    <submittedName>
        <fullName evidence="9">FAD-binding oxidoreductase</fullName>
    </submittedName>
</protein>
<keyword evidence="2" id="KW-0285">Flavoprotein</keyword>
<gene>
    <name evidence="9" type="ORF">NVS88_18285</name>
</gene>
<evidence type="ECO:0000313" key="9">
    <source>
        <dbReference type="EMBL" id="MDG3016507.1"/>
    </source>
</evidence>
<organism evidence="9 10">
    <name type="scientific">Speluncibacter jeojiensis</name>
    <dbReference type="NCBI Taxonomy" id="2710754"/>
    <lineage>
        <taxon>Bacteria</taxon>
        <taxon>Bacillati</taxon>
        <taxon>Actinomycetota</taxon>
        <taxon>Actinomycetes</taxon>
        <taxon>Mycobacteriales</taxon>
        <taxon>Speluncibacteraceae</taxon>
        <taxon>Speluncibacter</taxon>
    </lineage>
</organism>
<dbReference type="PANTHER" id="PTHR11748">
    <property type="entry name" value="D-LACTATE DEHYDROGENASE"/>
    <property type="match status" value="1"/>
</dbReference>
<keyword evidence="6" id="KW-0408">Iron</keyword>
<evidence type="ECO:0000256" key="3">
    <source>
        <dbReference type="ARBA" id="ARBA00022723"/>
    </source>
</evidence>
<dbReference type="GO" id="GO:0071949">
    <property type="term" value="F:FAD binding"/>
    <property type="evidence" value="ECO:0007669"/>
    <property type="project" value="InterPro"/>
</dbReference>
<evidence type="ECO:0000256" key="4">
    <source>
        <dbReference type="ARBA" id="ARBA00022827"/>
    </source>
</evidence>
<evidence type="ECO:0000256" key="7">
    <source>
        <dbReference type="ARBA" id="ARBA00023014"/>
    </source>
</evidence>
<dbReference type="Pfam" id="PF01565">
    <property type="entry name" value="FAD_binding_4"/>
    <property type="match status" value="1"/>
</dbReference>
<dbReference type="PANTHER" id="PTHR11748:SF119">
    <property type="entry name" value="D-2-HYDROXYGLUTARATE DEHYDROGENASE"/>
    <property type="match status" value="1"/>
</dbReference>
<accession>A0A9X4RFP7</accession>
<dbReference type="GO" id="GO:0008720">
    <property type="term" value="F:D-lactate dehydrogenase (NAD+) activity"/>
    <property type="evidence" value="ECO:0007669"/>
    <property type="project" value="TreeGrafter"/>
</dbReference>
<dbReference type="SUPFAM" id="SSF56176">
    <property type="entry name" value="FAD-binding/transporter-associated domain-like"/>
    <property type="match status" value="1"/>
</dbReference>
<dbReference type="InterPro" id="IPR017900">
    <property type="entry name" value="4Fe4S_Fe_S_CS"/>
</dbReference>
<evidence type="ECO:0000313" key="10">
    <source>
        <dbReference type="Proteomes" id="UP001152755"/>
    </source>
</evidence>
<dbReference type="GO" id="GO:0051536">
    <property type="term" value="F:iron-sulfur cluster binding"/>
    <property type="evidence" value="ECO:0007669"/>
    <property type="project" value="UniProtKB-KW"/>
</dbReference>
<evidence type="ECO:0000256" key="5">
    <source>
        <dbReference type="ARBA" id="ARBA00023002"/>
    </source>
</evidence>
<keyword evidence="7" id="KW-0411">Iron-sulfur</keyword>